<dbReference type="Gene3D" id="2.40.160.130">
    <property type="entry name" value="Capsule assembly protein Wzi"/>
    <property type="match status" value="1"/>
</dbReference>
<evidence type="ECO:0008006" key="3">
    <source>
        <dbReference type="Google" id="ProtNLM"/>
    </source>
</evidence>
<dbReference type="InterPro" id="IPR038636">
    <property type="entry name" value="Wzi_sf"/>
</dbReference>
<sequence length="556" mass="64399">MRVLFFSFFVAFFQLSVTLAQSPMLPYDRDYYKLIERLEIKQGFFAEAFHTGVKPFSRKEVVAFLQKYQKSAPSLTAIDAFNISYLLEDSWEYTSDTLIGSPQNNKRKIYQRPADFYSYKDEAWDIHINPVIYFQAGVEQGEDNLRFRNTRGITLRGNIDKKIGFQTLLTTTDLVFPSWIKRYVQQHGAIPEQGFWKRYGDNGYSFFSARGQLNFNATRHIQVHFGHDSHFVGQGFRSFVLSDFSNPFVFLKLNTQIGPVNFTNLWGQLTADILTAGGFPTDGRYPQKWFSFHRLGVNVGPRINVGIFESVMASQMDWNYLNPLIFYRWVEHQLGTPDKVMVGTDFKWHPANGIQLYGQFVLDEFVFNEFFGISGKGSSRNKHGFQLGLNYVSVAGIDNLDLQLEYNQARPYTFQEKFDYQSYTNYRIPLTHPRGANFREFIALARYQPLPKLSLNGTFLYQMQGRDPAPTDNYGGDILKSRLENSTSLFGNVIGQGEKMHTRMYTIRASYMLRHNLFLELSQTLRRDTGVAFPTSDAVLSQLALRWNRSRFDPHF</sequence>
<evidence type="ECO:0000313" key="1">
    <source>
        <dbReference type="EMBL" id="MDN3686643.1"/>
    </source>
</evidence>
<dbReference type="Proteomes" id="UP001236663">
    <property type="component" value="Unassembled WGS sequence"/>
</dbReference>
<proteinExistence type="predicted"/>
<dbReference type="RefSeq" id="WP_163384794.1">
    <property type="nucleotide sequence ID" value="NZ_JAUFQS010000003.1"/>
</dbReference>
<protein>
    <recommendedName>
        <fullName evidence="3">Capsule assembly protein Wzi</fullName>
    </recommendedName>
</protein>
<name>A0ABT8C4C9_9BACT</name>
<organism evidence="1 2">
    <name type="scientific">Cyclobacterium jeungdonense</name>
    <dbReference type="NCBI Taxonomy" id="708087"/>
    <lineage>
        <taxon>Bacteria</taxon>
        <taxon>Pseudomonadati</taxon>
        <taxon>Bacteroidota</taxon>
        <taxon>Cytophagia</taxon>
        <taxon>Cytophagales</taxon>
        <taxon>Cyclobacteriaceae</taxon>
        <taxon>Cyclobacterium</taxon>
    </lineage>
</organism>
<dbReference type="EMBL" id="JAUFQS010000003">
    <property type="protein sequence ID" value="MDN3686643.1"/>
    <property type="molecule type" value="Genomic_DNA"/>
</dbReference>
<comment type="caution">
    <text evidence="1">The sequence shown here is derived from an EMBL/GenBank/DDBJ whole genome shotgun (WGS) entry which is preliminary data.</text>
</comment>
<reference evidence="2" key="1">
    <citation type="journal article" date="2019" name="Int. J. Syst. Evol. Microbiol.">
        <title>The Global Catalogue of Microorganisms (GCM) 10K type strain sequencing project: providing services to taxonomists for standard genome sequencing and annotation.</title>
        <authorList>
            <consortium name="The Broad Institute Genomics Platform"/>
            <consortium name="The Broad Institute Genome Sequencing Center for Infectious Disease"/>
            <person name="Wu L."/>
            <person name="Ma J."/>
        </authorList>
    </citation>
    <scope>NUCLEOTIDE SEQUENCE [LARGE SCALE GENOMIC DNA]</scope>
    <source>
        <strain evidence="2">CECT 7706</strain>
    </source>
</reference>
<accession>A0ABT8C4C9</accession>
<keyword evidence="2" id="KW-1185">Reference proteome</keyword>
<evidence type="ECO:0000313" key="2">
    <source>
        <dbReference type="Proteomes" id="UP001236663"/>
    </source>
</evidence>
<gene>
    <name evidence="1" type="ORF">QWZ15_02270</name>
</gene>